<dbReference type="Proteomes" id="UP001161294">
    <property type="component" value="Unassembled WGS sequence"/>
</dbReference>
<dbReference type="AlphaFoldDB" id="A0AA43AYI9"/>
<dbReference type="GO" id="GO:0006313">
    <property type="term" value="P:DNA transposition"/>
    <property type="evidence" value="ECO:0007669"/>
    <property type="project" value="InterPro"/>
</dbReference>
<dbReference type="EMBL" id="JAOCJW010000091">
    <property type="protein sequence ID" value="MDH2007467.1"/>
    <property type="molecule type" value="Genomic_DNA"/>
</dbReference>
<dbReference type="InterPro" id="IPR002559">
    <property type="entry name" value="Transposase_11"/>
</dbReference>
<proteinExistence type="predicted"/>
<evidence type="ECO:0000313" key="5">
    <source>
        <dbReference type="Proteomes" id="UP001161294"/>
    </source>
</evidence>
<protein>
    <submittedName>
        <fullName evidence="4">IS1182 family transposase</fullName>
    </submittedName>
</protein>
<keyword evidence="1" id="KW-0175">Coiled coil</keyword>
<dbReference type="PANTHER" id="PTHR33408">
    <property type="entry name" value="TRANSPOSASE"/>
    <property type="match status" value="1"/>
</dbReference>
<comment type="caution">
    <text evidence="4">The sequence shown here is derived from an EMBL/GenBank/DDBJ whole genome shotgun (WGS) entry which is preliminary data.</text>
</comment>
<dbReference type="GO" id="GO:0004803">
    <property type="term" value="F:transposase activity"/>
    <property type="evidence" value="ECO:0007669"/>
    <property type="project" value="InterPro"/>
</dbReference>
<accession>A0AA43AYI9</accession>
<dbReference type="PANTHER" id="PTHR33408:SF2">
    <property type="entry name" value="TRANSPOSASE DDE DOMAIN-CONTAINING PROTEIN"/>
    <property type="match status" value="1"/>
</dbReference>
<sequence length="480" mass="54459">MKRFIEGECRDQVTLLPECLDDFIGEDNPVRIVDAFVDELDLQALGFNRAAPASTGRPAYHPAVLLKLYIYGYLNRIQSSRRLEREAQRNVELMWLTGRLAPDFKTIADFRHHNGVGIRKVCSHFIGLCRELKLFSQAIVAIDGSKFKAVNNGDNNFSNGKIEGRKRQIEQSIQRYLDTLETADRTQPAEVEVKTKRLKEKIELLRLQMQKLEQIQEQIKAQPDGQISTVDPDSRVMISKGQGVVGYNVQAAVDTQNHLIVAHEVTNIGNDRAQLSKMAQAAKQEMAADNLQALADRGYFNGPEIKACEDAGIEAFVPKPLTSNAKADGRFDKSDFVYLSETDEYRCPAGESAIHRFNTVERSGLNVRVYWSSACIGCPQKSECTTSQYRRIRRWEHEDVLERMQERLNTKTDAMTVRRRTVEHVFGTLKHWMGSTHFLTKTLAHVGTEMSLHVLAYNFKRVMRILGAKNMMQAVRSVPA</sequence>
<reference evidence="4" key="1">
    <citation type="submission" date="2022-09" db="EMBL/GenBank/DDBJ databases">
        <title>Intensive care unit water sources are persistently colonized with multi-drug resistant bacteria and are the site of extensive horizontal gene transfer of antibiotic resistance genes.</title>
        <authorList>
            <person name="Diorio-Toth L."/>
        </authorList>
    </citation>
    <scope>NUCLEOTIDE SEQUENCE</scope>
    <source>
        <strain evidence="4">GD03686</strain>
    </source>
</reference>
<gene>
    <name evidence="4" type="ORF">N5J23_18410</name>
</gene>
<feature type="domain" description="Transposase IS4-like" evidence="2">
    <location>
        <begin position="237"/>
        <end position="459"/>
    </location>
</feature>
<dbReference type="InterPro" id="IPR047629">
    <property type="entry name" value="IS1182_transpos"/>
</dbReference>
<evidence type="ECO:0000259" key="2">
    <source>
        <dbReference type="Pfam" id="PF01609"/>
    </source>
</evidence>
<evidence type="ECO:0000259" key="3">
    <source>
        <dbReference type="Pfam" id="PF05598"/>
    </source>
</evidence>
<dbReference type="Pfam" id="PF01609">
    <property type="entry name" value="DDE_Tnp_1"/>
    <property type="match status" value="1"/>
</dbReference>
<dbReference type="InterPro" id="IPR008490">
    <property type="entry name" value="Transposase_InsH_N"/>
</dbReference>
<feature type="coiled-coil region" evidence="1">
    <location>
        <begin position="166"/>
        <end position="222"/>
    </location>
</feature>
<evidence type="ECO:0000256" key="1">
    <source>
        <dbReference type="SAM" id="Coils"/>
    </source>
</evidence>
<name>A0AA43AYI9_9BURK</name>
<dbReference type="RefSeq" id="WP_279852048.1">
    <property type="nucleotide sequence ID" value="NZ_JAOCIA010000094.1"/>
</dbReference>
<dbReference type="Pfam" id="PF05598">
    <property type="entry name" value="DUF772"/>
    <property type="match status" value="1"/>
</dbReference>
<organism evidence="4 5">
    <name type="scientific">Comamonas aquatica</name>
    <dbReference type="NCBI Taxonomy" id="225991"/>
    <lineage>
        <taxon>Bacteria</taxon>
        <taxon>Pseudomonadati</taxon>
        <taxon>Pseudomonadota</taxon>
        <taxon>Betaproteobacteria</taxon>
        <taxon>Burkholderiales</taxon>
        <taxon>Comamonadaceae</taxon>
        <taxon>Comamonas</taxon>
    </lineage>
</organism>
<feature type="domain" description="Transposase InsH N-terminal" evidence="3">
    <location>
        <begin position="19"/>
        <end position="112"/>
    </location>
</feature>
<evidence type="ECO:0000313" key="4">
    <source>
        <dbReference type="EMBL" id="MDH2007467.1"/>
    </source>
</evidence>
<dbReference type="NCBIfam" id="NF033551">
    <property type="entry name" value="transpos_IS1182"/>
    <property type="match status" value="1"/>
</dbReference>
<dbReference type="GO" id="GO:0003677">
    <property type="term" value="F:DNA binding"/>
    <property type="evidence" value="ECO:0007669"/>
    <property type="project" value="InterPro"/>
</dbReference>